<proteinExistence type="predicted"/>
<comment type="caution">
    <text evidence="1">The sequence shown here is derived from an EMBL/GenBank/DDBJ whole genome shotgun (WGS) entry which is preliminary data.</text>
</comment>
<dbReference type="EMBL" id="JBHUFL010000003">
    <property type="protein sequence ID" value="MFD1836446.1"/>
    <property type="molecule type" value="Genomic_DNA"/>
</dbReference>
<name>A0ABW4Q3V5_9MICO</name>
<sequence>MSMFASNGTIEKSYTAAPAAVGAAIAAVCTEAGHHLGTVSPDQTRFELTTKRTALNWGTAIVLTLSEAGANTNVRVDYDNSAGSQKALLDGRKNKKTVESFLGQLDARI</sequence>
<dbReference type="RefSeq" id="WP_343905928.1">
    <property type="nucleotide sequence ID" value="NZ_BAAAIS010000003.1"/>
</dbReference>
<gene>
    <name evidence="1" type="ORF">ACFSDA_15380</name>
</gene>
<evidence type="ECO:0000313" key="2">
    <source>
        <dbReference type="Proteomes" id="UP001597280"/>
    </source>
</evidence>
<accession>A0ABW4Q3V5</accession>
<reference evidence="2" key="1">
    <citation type="journal article" date="2019" name="Int. J. Syst. Evol. Microbiol.">
        <title>The Global Catalogue of Microorganisms (GCM) 10K type strain sequencing project: providing services to taxonomists for standard genome sequencing and annotation.</title>
        <authorList>
            <consortium name="The Broad Institute Genomics Platform"/>
            <consortium name="The Broad Institute Genome Sequencing Center for Infectious Disease"/>
            <person name="Wu L."/>
            <person name="Ma J."/>
        </authorList>
    </citation>
    <scope>NUCLEOTIDE SEQUENCE [LARGE SCALE GENOMIC DNA]</scope>
    <source>
        <strain evidence="2">JCM 11650</strain>
    </source>
</reference>
<dbReference type="Proteomes" id="UP001597280">
    <property type="component" value="Unassembled WGS sequence"/>
</dbReference>
<keyword evidence="2" id="KW-1185">Reference proteome</keyword>
<evidence type="ECO:0000313" key="1">
    <source>
        <dbReference type="EMBL" id="MFD1836446.1"/>
    </source>
</evidence>
<protein>
    <submittedName>
        <fullName evidence="1">Uncharacterized protein</fullName>
    </submittedName>
</protein>
<organism evidence="1 2">
    <name type="scientific">Brachybacterium rhamnosum</name>
    <dbReference type="NCBI Taxonomy" id="173361"/>
    <lineage>
        <taxon>Bacteria</taxon>
        <taxon>Bacillati</taxon>
        <taxon>Actinomycetota</taxon>
        <taxon>Actinomycetes</taxon>
        <taxon>Micrococcales</taxon>
        <taxon>Dermabacteraceae</taxon>
        <taxon>Brachybacterium</taxon>
    </lineage>
</organism>